<evidence type="ECO:0008006" key="3">
    <source>
        <dbReference type="Google" id="ProtNLM"/>
    </source>
</evidence>
<organism evidence="2">
    <name type="scientific">marine sediment metagenome</name>
    <dbReference type="NCBI Taxonomy" id="412755"/>
    <lineage>
        <taxon>unclassified sequences</taxon>
        <taxon>metagenomes</taxon>
        <taxon>ecological metagenomes</taxon>
    </lineage>
</organism>
<accession>A0A0F9FH24</accession>
<sequence length="151" mass="15663">IAELPRSAPLAVTLAASGFIGRAGAALVPSAELASLLRLDAMPDFVLLSVLPVVIAMLGLFALSPIMTAIFIGSLFGSLPVLPADPTLLALSISCGWALSMTFSPFATIVLLMQRVGGLAPLTVTWRWNIVFTALAALTLVPFFAVLTGGR</sequence>
<feature type="non-terminal residue" evidence="2">
    <location>
        <position position="1"/>
    </location>
</feature>
<feature type="transmembrane region" description="Helical" evidence="1">
    <location>
        <begin position="126"/>
        <end position="147"/>
    </location>
</feature>
<keyword evidence="1" id="KW-1133">Transmembrane helix</keyword>
<evidence type="ECO:0000313" key="2">
    <source>
        <dbReference type="EMBL" id="KKL56560.1"/>
    </source>
</evidence>
<reference evidence="2" key="1">
    <citation type="journal article" date="2015" name="Nature">
        <title>Complex archaea that bridge the gap between prokaryotes and eukaryotes.</title>
        <authorList>
            <person name="Spang A."/>
            <person name="Saw J.H."/>
            <person name="Jorgensen S.L."/>
            <person name="Zaremba-Niedzwiedzka K."/>
            <person name="Martijn J."/>
            <person name="Lind A.E."/>
            <person name="van Eijk R."/>
            <person name="Schleper C."/>
            <person name="Guy L."/>
            <person name="Ettema T.J."/>
        </authorList>
    </citation>
    <scope>NUCLEOTIDE SEQUENCE</scope>
</reference>
<proteinExistence type="predicted"/>
<dbReference type="AlphaFoldDB" id="A0A0F9FH24"/>
<keyword evidence="1" id="KW-0472">Membrane</keyword>
<evidence type="ECO:0000256" key="1">
    <source>
        <dbReference type="SAM" id="Phobius"/>
    </source>
</evidence>
<protein>
    <recommendedName>
        <fullName evidence="3">TRAP C4-dicarboxylate transport system permease DctM subunit domain-containing protein</fullName>
    </recommendedName>
</protein>
<comment type="caution">
    <text evidence="2">The sequence shown here is derived from an EMBL/GenBank/DDBJ whole genome shotgun (WGS) entry which is preliminary data.</text>
</comment>
<feature type="transmembrane region" description="Helical" evidence="1">
    <location>
        <begin position="88"/>
        <end position="114"/>
    </location>
</feature>
<gene>
    <name evidence="2" type="ORF">LCGC14_2244210</name>
</gene>
<keyword evidence="1" id="KW-0812">Transmembrane</keyword>
<dbReference type="EMBL" id="LAZR01030450">
    <property type="protein sequence ID" value="KKL56560.1"/>
    <property type="molecule type" value="Genomic_DNA"/>
</dbReference>
<name>A0A0F9FH24_9ZZZZ</name>
<feature type="transmembrane region" description="Helical" evidence="1">
    <location>
        <begin position="49"/>
        <end position="76"/>
    </location>
</feature>